<reference evidence="10" key="1">
    <citation type="submission" date="2019-10" db="EMBL/GenBank/DDBJ databases">
        <title>Conservation and host-specific expression of non-tandemly repeated heterogenous ribosome RNA gene in arbuscular mycorrhizal fungi.</title>
        <authorList>
            <person name="Maeda T."/>
            <person name="Kobayashi Y."/>
            <person name="Nakagawa T."/>
            <person name="Ezawa T."/>
            <person name="Yamaguchi K."/>
            <person name="Bino T."/>
            <person name="Nishimoto Y."/>
            <person name="Shigenobu S."/>
            <person name="Kawaguchi M."/>
        </authorList>
    </citation>
    <scope>NUCLEOTIDE SEQUENCE</scope>
    <source>
        <strain evidence="10">HR1</strain>
    </source>
</reference>
<evidence type="ECO:0000256" key="8">
    <source>
        <dbReference type="SAM" id="Phobius"/>
    </source>
</evidence>
<sequence>MGNESYLTSGGLTYAILSTISLFLMIILSIIYGRLDYNRIFVYFCISMVTLYIPHVLGAWIYGANLRQTSQAICWIQALWINASGIAAGFTLLVGIVLPALIAEKPNGILPGPYFCVLYKPEIAIAFVSIQGWNTLTSLFGIYFSIQTAIVVVKFFYIRKGVDRPKTPTTITQNTVVELTSNFHDDENENPFAFASFYVCIRLVSFGVLYCAVTILVYGRNLILSVQKAPYNFNHPFMEYIIASLGRDESFGDWEIEKSKREDKNYRKSYYSIIYSRKIYNKSQAEIMNGPRSTNGKQRSGEGGAGTGYIPVPDDVRSSLQYSALASFTPASAVMSDIPPISIAFGDYITCNPTDPEYARIANLLDNQSASQIPDFSLQQQLHAVRGLLNQVDVSYVRFKSPSVTFPRPSFDYAINPQSSIPQKRPFTHAMEMIPQNTTSSNIISQHQDYNRDIYQVSGMSSRSSQSFHTNTPEVIMNSAVPQQIGYNQSAYEECILPTPNIPRDINHVNQRERQSTYSNDSIYGNSMYNSSDNQEIRTPSSLVFIETPAHSNRDYHLNVYSEASMIPRSYDIRSNSPHVVIENTSLSKSCIQANYQDSKVSSASSQEIEMKHLTPQVVISPEASLVNNFYENQYEDSNNLSITKRQSIRATSPKVVIEIPPRDKLEEYHSPQKSEFDWSLSPHQTHKKPSQEYKKHKDKDKDEERNGESVLINLINYMSMIFEAEDSVSIDQNANSPNSTSLFVPASMCSGEPLLTTNVIQQLIKLVSKVSRYKRMEDVEVEDLARLLKILDRSVREVENFQVLPKSASKSRNKVNQKNSDYSFDKGDTYDDDYKMDEDSRTEQIEEKLEKIMNGIDAAIAAFTIMTGGKLSKQLYPEDLITSSLNLVKNQLGEIIYRFLELNTSKEELNNEADSLLLEIFDNSRLKRKISGLLPIMTTYLRKLYDLMQQEELSDSIVITVSFIAIGPFFIDSASGGSNNFFGNNVESMKLVALGLLRLVFTNHQKQRTWILEEILTSLIKLPTAKRNLRQYRLPDGKSIQMVSALILQLIQSCTTGTNQYGSKEVDGQCRDEIFGITIIEDVNNLKKCGSAWKTGIDAASANAGYVFKFLLARCTKSIKNSNESEYRVLLDNFMEDVITVLNFPEWPAAEMIVHIFSKIMVGYINDKKADTYTKSMAIDYLGTIAGRIKKYANNILVTGESTLEDNWENKEVRHWIDMAKDIPKGEITSITNVQSVNNLWECQKVVLKFLEFGALEDPGVQCARQFYLAEWGYSFVNTLLSISENLSSEDREEKATIHEMKKLLDKIIAEYWQMSLEDNIDQNLKQRSLGIERSDISLVTELLATRQTLYQNFDSILSRILVSLDTGVVAFRTKALRALGQVVINDPNILSQVNVRQTIAQRLSDNSPAVRDAAIDLVGRYLSQKPDITEQYYKVISERILDTGLNVRKRVIKLLRDIYLKSTDQKMMIDIGCKILMRINDDDNHVKDLALKTIQELWFVPFKHQRTVSIDMDDLDDDDGQSEFTNMSSVGKKEVLSRSLLIVGVAERLGERNGHVLGGLFKKILEKDGKQKREVLNICQCMVDCLFEHLLTLQDSNSKTEVVSCISTICLLSNASPSLVRRHVVTLQPYLKSASSSDDQTILYYVLIIYRSVLPLLKRPNPSFLTEVEQALLGLLTKSPQKILQEVVPCLCVIVDKLTHNYIRLTKLLRSCIEKLKVEKKHLDAGKDISSARNVMVLLLIIGLLCKNFDFDKKRSEKPDEMKELNLIDKGPIITIVFQLVLYFCKESLSETVQKMALQSLGFIYLSYPIIMLRPESTDLMDRILDTGAMDMKIQLMKVFSDFLVAEQQKINSDLEDKKQKKNNPVDLKVLIGNADEFAEAGVSSSLMQRYLDRILECTFDPTQSLKIIALDVLGNIIQQGLAHPVLCIPTIVAIETSPEQTVRDKAFKLHQHLNEKHASLIHSRNVDCVKKAYAFQKQLVCGNPIVGYAVRNDEGHPEALLNPMYSLLKEKRQRRNDFLISIVRTFDFDLIRCDESTVDVGFCKFVAENLATIDYKSLEEVLHVIYCINRVLSVVAISALHSIQNNANILNIDMDIVNQNKTPREQASDNIKTFDENNSSHQPSVAILNGSFMNPELLENMKNIEKKETQEDSQEQELKNKDKETILPLPYAAKVSICMTILMYLKEHLKKAYALSEAKCQNFNPAQSGSNKDKPALRHQNAPPVITWDGLSFIDKPLLTDDDIKQQCELFRKLIAEDGTQKEEFADTEMEGDLSSKQPNSYASMDRMDLDITAMSIFDETTQTTVKPSGGTSSRKGIVRKLGSKSKNASSPRASGNKKRNTPNNDTLSKKSKKKRKSIIDNVTDEEDSDFQL</sequence>
<feature type="region of interest" description="Disordered" evidence="7">
    <location>
        <begin position="810"/>
        <end position="841"/>
    </location>
</feature>
<dbReference type="GO" id="GO:0034087">
    <property type="term" value="P:establishment of mitotic sister chromatid cohesion"/>
    <property type="evidence" value="ECO:0007669"/>
    <property type="project" value="TreeGrafter"/>
</dbReference>
<gene>
    <name evidence="10" type="ORF">RCL2_003017100</name>
</gene>
<dbReference type="Pfam" id="PF12765">
    <property type="entry name" value="Cohesin_HEAT"/>
    <property type="match status" value="1"/>
</dbReference>
<evidence type="ECO:0000313" key="11">
    <source>
        <dbReference type="Proteomes" id="UP000615446"/>
    </source>
</evidence>
<keyword evidence="8" id="KW-0472">Membrane</keyword>
<feature type="compositionally biased region" description="Polar residues" evidence="7">
    <location>
        <begin position="2328"/>
        <end position="2337"/>
    </location>
</feature>
<feature type="transmembrane region" description="Helical" evidence="8">
    <location>
        <begin position="114"/>
        <end position="133"/>
    </location>
</feature>
<dbReference type="GO" id="GO:0010468">
    <property type="term" value="P:regulation of gene expression"/>
    <property type="evidence" value="ECO:0007669"/>
    <property type="project" value="InterPro"/>
</dbReference>
<feature type="compositionally biased region" description="Basic and acidic residues" evidence="7">
    <location>
        <begin position="690"/>
        <end position="707"/>
    </location>
</feature>
<dbReference type="GO" id="GO:0061775">
    <property type="term" value="F:cohesin loader activity"/>
    <property type="evidence" value="ECO:0007669"/>
    <property type="project" value="InterPro"/>
</dbReference>
<comment type="subcellular location">
    <subcellularLocation>
        <location evidence="1 6">Nucleus</location>
    </subcellularLocation>
</comment>
<feature type="compositionally biased region" description="Acidic residues" evidence="7">
    <location>
        <begin position="2366"/>
        <end position="2376"/>
    </location>
</feature>
<keyword evidence="8" id="KW-0812">Transmembrane</keyword>
<dbReference type="Pfam" id="PF12830">
    <property type="entry name" value="Nipped-B_C"/>
    <property type="match status" value="1"/>
</dbReference>
<dbReference type="PANTHER" id="PTHR21704:SF18">
    <property type="entry name" value="NIPPED-B-LIKE PROTEIN"/>
    <property type="match status" value="1"/>
</dbReference>
<evidence type="ECO:0000256" key="2">
    <source>
        <dbReference type="ARBA" id="ARBA00009252"/>
    </source>
</evidence>
<dbReference type="Proteomes" id="UP000615446">
    <property type="component" value="Unassembled WGS sequence"/>
</dbReference>
<evidence type="ECO:0000256" key="3">
    <source>
        <dbReference type="ARBA" id="ARBA00022737"/>
    </source>
</evidence>
<feature type="transmembrane region" description="Helical" evidence="8">
    <location>
        <begin position="40"/>
        <end position="63"/>
    </location>
</feature>
<dbReference type="InterPro" id="IPR033031">
    <property type="entry name" value="Scc2/Nipped-B"/>
</dbReference>
<evidence type="ECO:0000256" key="5">
    <source>
        <dbReference type="ARBA" id="ARBA00023306"/>
    </source>
</evidence>
<dbReference type="GO" id="GO:0003682">
    <property type="term" value="F:chromatin binding"/>
    <property type="evidence" value="ECO:0007669"/>
    <property type="project" value="TreeGrafter"/>
</dbReference>
<dbReference type="InterPro" id="IPR016024">
    <property type="entry name" value="ARM-type_fold"/>
</dbReference>
<keyword evidence="8" id="KW-1133">Transmembrane helix</keyword>
<feature type="compositionally biased region" description="Polar residues" evidence="7">
    <location>
        <begin position="2306"/>
        <end position="2318"/>
    </location>
</feature>
<feature type="transmembrane region" description="Helical" evidence="8">
    <location>
        <begin position="12"/>
        <end position="33"/>
    </location>
</feature>
<organism evidence="10 11">
    <name type="scientific">Rhizophagus clarus</name>
    <dbReference type="NCBI Taxonomy" id="94130"/>
    <lineage>
        <taxon>Eukaryota</taxon>
        <taxon>Fungi</taxon>
        <taxon>Fungi incertae sedis</taxon>
        <taxon>Mucoromycota</taxon>
        <taxon>Glomeromycotina</taxon>
        <taxon>Glomeromycetes</taxon>
        <taxon>Glomerales</taxon>
        <taxon>Glomeraceae</taxon>
        <taxon>Rhizophagus</taxon>
    </lineage>
</organism>
<feature type="region of interest" description="Disordered" evidence="7">
    <location>
        <begin position="2265"/>
        <end position="2287"/>
    </location>
</feature>
<dbReference type="EMBL" id="BLAL01000334">
    <property type="protein sequence ID" value="GET03859.1"/>
    <property type="molecule type" value="Genomic_DNA"/>
</dbReference>
<dbReference type="PANTHER" id="PTHR21704">
    <property type="entry name" value="NIPPED-B-LIKE PROTEIN DELANGIN SCC2-RELATED"/>
    <property type="match status" value="1"/>
</dbReference>
<dbReference type="Gene3D" id="1.25.10.10">
    <property type="entry name" value="Leucine-rich Repeat Variant"/>
    <property type="match status" value="1"/>
</dbReference>
<accession>A0A8H3MJG2</accession>
<comment type="caution">
    <text evidence="10">The sequence shown here is derived from an EMBL/GenBank/DDBJ whole genome shotgun (WGS) entry which is preliminary data.</text>
</comment>
<evidence type="ECO:0000313" key="10">
    <source>
        <dbReference type="EMBL" id="GET03859.1"/>
    </source>
</evidence>
<evidence type="ECO:0000259" key="9">
    <source>
        <dbReference type="Pfam" id="PF12830"/>
    </source>
</evidence>
<keyword evidence="5 6" id="KW-0131">Cell cycle</keyword>
<keyword evidence="4 6" id="KW-0539">Nucleus</keyword>
<evidence type="ECO:0000256" key="6">
    <source>
        <dbReference type="RuleBase" id="RU364107"/>
    </source>
</evidence>
<feature type="transmembrane region" description="Helical" evidence="8">
    <location>
        <begin position="192"/>
        <end position="218"/>
    </location>
</feature>
<proteinExistence type="inferred from homology"/>
<dbReference type="CDD" id="cd23958">
    <property type="entry name" value="SCC2"/>
    <property type="match status" value="1"/>
</dbReference>
<dbReference type="InterPro" id="IPR026003">
    <property type="entry name" value="Cohesin_HEAT"/>
</dbReference>
<name>A0A8H3MJG2_9GLOM</name>
<feature type="transmembrane region" description="Helical" evidence="8">
    <location>
        <begin position="139"/>
        <end position="157"/>
    </location>
</feature>
<dbReference type="GO" id="GO:0140588">
    <property type="term" value="P:chromatin looping"/>
    <property type="evidence" value="ECO:0007669"/>
    <property type="project" value="InterPro"/>
</dbReference>
<dbReference type="OrthoDB" id="418242at2759"/>
<evidence type="ECO:0000256" key="4">
    <source>
        <dbReference type="ARBA" id="ARBA00023242"/>
    </source>
</evidence>
<feature type="compositionally biased region" description="Basic and acidic residues" evidence="7">
    <location>
        <begin position="662"/>
        <end position="677"/>
    </location>
</feature>
<feature type="compositionally biased region" description="Basic and acidic residues" evidence="7">
    <location>
        <begin position="824"/>
        <end position="841"/>
    </location>
</feature>
<dbReference type="SUPFAM" id="SSF48371">
    <property type="entry name" value="ARM repeat"/>
    <property type="match status" value="1"/>
</dbReference>
<dbReference type="GO" id="GO:0090694">
    <property type="term" value="C:Scc2-Scc4 cohesin loading complex"/>
    <property type="evidence" value="ECO:0007669"/>
    <property type="project" value="TreeGrafter"/>
</dbReference>
<keyword evidence="3 6" id="KW-0677">Repeat</keyword>
<protein>
    <recommendedName>
        <fullName evidence="6">Sister chromatid cohesion protein</fullName>
    </recommendedName>
</protein>
<feature type="region of interest" description="Disordered" evidence="7">
    <location>
        <begin position="2306"/>
        <end position="2376"/>
    </location>
</feature>
<dbReference type="GO" id="GO:0071169">
    <property type="term" value="P:establishment of protein localization to chromatin"/>
    <property type="evidence" value="ECO:0007669"/>
    <property type="project" value="TreeGrafter"/>
</dbReference>
<evidence type="ECO:0000256" key="7">
    <source>
        <dbReference type="SAM" id="MobiDB-lite"/>
    </source>
</evidence>
<comment type="similarity">
    <text evidence="2 6">Belongs to the SCC2/Nipped-B family.</text>
</comment>
<feature type="domain" description="Sister chromatid cohesion C-terminal" evidence="9">
    <location>
        <begin position="1886"/>
        <end position="2074"/>
    </location>
</feature>
<feature type="transmembrane region" description="Helical" evidence="8">
    <location>
        <begin position="75"/>
        <end position="102"/>
    </location>
</feature>
<feature type="region of interest" description="Disordered" evidence="7">
    <location>
        <begin position="662"/>
        <end position="707"/>
    </location>
</feature>
<dbReference type="InterPro" id="IPR024986">
    <property type="entry name" value="Nipped-B_C"/>
</dbReference>
<evidence type="ECO:0000256" key="1">
    <source>
        <dbReference type="ARBA" id="ARBA00004123"/>
    </source>
</evidence>
<dbReference type="GO" id="GO:1990414">
    <property type="term" value="P:replication-born double-strand break repair via sister chromatid exchange"/>
    <property type="evidence" value="ECO:0007669"/>
    <property type="project" value="TreeGrafter"/>
</dbReference>
<dbReference type="InterPro" id="IPR011989">
    <property type="entry name" value="ARM-like"/>
</dbReference>